<organism evidence="1 2">
    <name type="scientific">Trichomonas vaginalis (strain ATCC PRA-98 / G3)</name>
    <dbReference type="NCBI Taxonomy" id="412133"/>
    <lineage>
        <taxon>Eukaryota</taxon>
        <taxon>Metamonada</taxon>
        <taxon>Parabasalia</taxon>
        <taxon>Trichomonadida</taxon>
        <taxon>Trichomonadidae</taxon>
        <taxon>Trichomonas</taxon>
    </lineage>
</organism>
<dbReference type="VEuPathDB" id="TrichDB:TVAG_247240"/>
<dbReference type="STRING" id="5722.A2DKR2"/>
<dbReference type="SUPFAM" id="SSF52058">
    <property type="entry name" value="L domain-like"/>
    <property type="match status" value="4"/>
</dbReference>
<dbReference type="InterPro" id="IPR026906">
    <property type="entry name" value="LRR_5"/>
</dbReference>
<dbReference type="eggNOG" id="KOG0619">
    <property type="taxonomic scope" value="Eukaryota"/>
</dbReference>
<dbReference type="Proteomes" id="UP000001542">
    <property type="component" value="Unassembled WGS sequence"/>
</dbReference>
<protein>
    <submittedName>
        <fullName evidence="1">Surface antigen BspA-like</fullName>
    </submittedName>
</protein>
<evidence type="ECO:0000313" key="1">
    <source>
        <dbReference type="EMBL" id="EAY19045.1"/>
    </source>
</evidence>
<dbReference type="Pfam" id="PF13306">
    <property type="entry name" value="LRR_5"/>
    <property type="match status" value="6"/>
</dbReference>
<evidence type="ECO:0000313" key="2">
    <source>
        <dbReference type="Proteomes" id="UP000001542"/>
    </source>
</evidence>
<accession>A2DKR2</accession>
<name>A2DKR2_TRIV3</name>
<reference evidence="1" key="2">
    <citation type="journal article" date="2007" name="Science">
        <title>Draft genome sequence of the sexually transmitted pathogen Trichomonas vaginalis.</title>
        <authorList>
            <person name="Carlton J.M."/>
            <person name="Hirt R.P."/>
            <person name="Silva J.C."/>
            <person name="Delcher A.L."/>
            <person name="Schatz M."/>
            <person name="Zhao Q."/>
            <person name="Wortman J.R."/>
            <person name="Bidwell S.L."/>
            <person name="Alsmark U.C.M."/>
            <person name="Besteiro S."/>
            <person name="Sicheritz-Ponten T."/>
            <person name="Noel C.J."/>
            <person name="Dacks J.B."/>
            <person name="Foster P.G."/>
            <person name="Simillion C."/>
            <person name="Van de Peer Y."/>
            <person name="Miranda-Saavedra D."/>
            <person name="Barton G.J."/>
            <person name="Westrop G.D."/>
            <person name="Mueller S."/>
            <person name="Dessi D."/>
            <person name="Fiori P.L."/>
            <person name="Ren Q."/>
            <person name="Paulsen I."/>
            <person name="Zhang H."/>
            <person name="Bastida-Corcuera F.D."/>
            <person name="Simoes-Barbosa A."/>
            <person name="Brown M.T."/>
            <person name="Hayes R.D."/>
            <person name="Mukherjee M."/>
            <person name="Okumura C.Y."/>
            <person name="Schneider R."/>
            <person name="Smith A.J."/>
            <person name="Vanacova S."/>
            <person name="Villalvazo M."/>
            <person name="Haas B.J."/>
            <person name="Pertea M."/>
            <person name="Feldblyum T.V."/>
            <person name="Utterback T.R."/>
            <person name="Shu C.L."/>
            <person name="Osoegawa K."/>
            <person name="de Jong P.J."/>
            <person name="Hrdy I."/>
            <person name="Horvathova L."/>
            <person name="Zubacova Z."/>
            <person name="Dolezal P."/>
            <person name="Malik S.B."/>
            <person name="Logsdon J.M. Jr."/>
            <person name="Henze K."/>
            <person name="Gupta A."/>
            <person name="Wang C.C."/>
            <person name="Dunne R.L."/>
            <person name="Upcroft J.A."/>
            <person name="Upcroft P."/>
            <person name="White O."/>
            <person name="Salzberg S.L."/>
            <person name="Tang P."/>
            <person name="Chiu C.-H."/>
            <person name="Lee Y.-S."/>
            <person name="Embley T.M."/>
            <person name="Coombs G.H."/>
            <person name="Mottram J.C."/>
            <person name="Tachezy J."/>
            <person name="Fraser-Liggett C.M."/>
            <person name="Johnson P.J."/>
        </authorList>
    </citation>
    <scope>NUCLEOTIDE SEQUENCE [LARGE SCALE GENOMIC DNA]</scope>
    <source>
        <strain evidence="1">G3</strain>
    </source>
</reference>
<dbReference type="OrthoDB" id="6022531at2759"/>
<gene>
    <name evidence="1" type="ORF">TVAG_247240</name>
</gene>
<dbReference type="InParanoid" id="A2DKR2"/>
<dbReference type="EMBL" id="DS113212">
    <property type="protein sequence ID" value="EAY19045.1"/>
    <property type="molecule type" value="Genomic_DNA"/>
</dbReference>
<proteinExistence type="predicted"/>
<dbReference type="PANTHER" id="PTHR45661:SF3">
    <property type="entry name" value="IG-LIKE DOMAIN-CONTAINING PROTEIN"/>
    <property type="match status" value="1"/>
</dbReference>
<dbReference type="Gene3D" id="3.80.10.10">
    <property type="entry name" value="Ribonuclease Inhibitor"/>
    <property type="match status" value="9"/>
</dbReference>
<dbReference type="PANTHER" id="PTHR45661">
    <property type="entry name" value="SURFACE ANTIGEN"/>
    <property type="match status" value="1"/>
</dbReference>
<dbReference type="VEuPathDB" id="TrichDB:TVAGG3_0560630"/>
<sequence length="1440" mass="159146">MLSFFLYRAICYTDFDDFDADESADFSFYVNKKGSAILGVPRSVGEPCINPRFTGALIIPPNVSMNNKYYPIGSIAKYAFYQTRIQSISLPESVTKIGEHAFSGCHYLEIIDLSKTKIESIKENAFSNTTIQRILLPSTLTEIGQYAFLGSPLVEVKLPDKLAKLGAFAFSNCTKLTTIDMSSAALVEIQLGLFKGCVSLSTVKLPQSLKTIHNEAFYQTAIEKIAIPNSVTSMGKYTFAYCTLISEFQFPSKIATLGKGCFLGCSSLKKVEMADLAIAAFPNDLFRDCTNLLTIKYPKSLNSFGDFAVSGTHIKGLTLSSDMNQIGKGAFSWNVFLQKVDISSINSDVLPEELFRMCAHLETVTLPSKIKRIPTRCFSQCISLKSLDLSKSSITTIGDNAFYMCSLLSEITFPDSIVTIEDGAFTSCAFTEFTAPASLNNIGRQAFFSCRKLKTADLALSTIGELSDFSFAICTSLSRILFPANLTVIGVCALADTAMTSLPVFNQISVIGSRAFENCKYLKNVDLSNTAVTILNGTFRGCTNLAVVKLPNNIQRMEDSPFYQTAINPIPVPSSLTILGNSAFANTTFNGQNIPSSLTHIGSYCFAWCNQLSNIDLSKTSVKYIGDNAFYNSSIKSIQWPTTLNELGKHVFLLTNYKELKLPSSITGISISCFENSAMKSVDLSETAIIDLPNRTFAHSKDLSEVKLPNTLRSIGDHCFFGSGINRIELPNSLMTLGQAAFGCTHQLNAIELQSTLVKNITQACFFNSSITRVNLPLNCTIFEWAFALSDLTGLTGSIYHMGRYAFFYCHKLARISLGQDCSFYDVTDHCFSHCFKLTEVKLPQNLTVIHNLAFCNCTSLKQVNLAETQVRQLLYGAFANCTKLTGYNIPATCTQIGDECFLNTSIFSVELNREVTTIGIGAFRACHHLKNADMSKTSITKISNKCFSGCFALNDIQLPEKLEFIGNYAFQHCGISYFTMPETVTLLGRMAFSGCYNLLSVDLSKTSMQSIACGAFSNCTKLSKVILSSKLIKQNSKVPLWLYETTTIYVNFFNETHHPNYDQDEVIAEYSEPHEFVLAQSGPFSNARSLQEFDLSGTKLIDLLPWFLYNSTMLSEVKLPNTLATIGEGVFANTALTRITIPPSVHTIGPSCFRNCAKLTGIDLSQHNMTTLGSSMFLGTRKLTSVNFPPNTESLGNFAFFNSSIETVNLPSKVETLGRSCFAYSSVKTINLNKTKITKIPDHCFTNATNMDHVYLHPDTTTIGRSSFMNSGLETLTLPPKVQTIESLAFAGCRKLKEATLTHCRISRLPYGVFSHCTSLETVILPNALQYVHEQCFEGCKALKAVYYFGCNVIASNALGKLQQKTDLEVLVLENYPHREFLGARVSAFYNSDLEEQLERSQCAKKGVIKDPRPMTIPDPKYPRVEQGRLMRITYKEHD</sequence>
<dbReference type="RefSeq" id="XP_001580031.1">
    <property type="nucleotide sequence ID" value="XM_001579981.1"/>
</dbReference>
<reference evidence="1" key="1">
    <citation type="submission" date="2006-10" db="EMBL/GenBank/DDBJ databases">
        <authorList>
            <person name="Amadeo P."/>
            <person name="Zhao Q."/>
            <person name="Wortman J."/>
            <person name="Fraser-Liggett C."/>
            <person name="Carlton J."/>
        </authorList>
    </citation>
    <scope>NUCLEOTIDE SEQUENCE</scope>
    <source>
        <strain evidence="1">G3</strain>
    </source>
</reference>
<dbReference type="KEGG" id="tva:5464564"/>
<dbReference type="InterPro" id="IPR053139">
    <property type="entry name" value="Surface_bspA-like"/>
</dbReference>
<keyword evidence="2" id="KW-1185">Reference proteome</keyword>
<dbReference type="InterPro" id="IPR032675">
    <property type="entry name" value="LRR_dom_sf"/>
</dbReference>